<organism evidence="3 4">
    <name type="scientific">Candidula unifasciata</name>
    <dbReference type="NCBI Taxonomy" id="100452"/>
    <lineage>
        <taxon>Eukaryota</taxon>
        <taxon>Metazoa</taxon>
        <taxon>Spiralia</taxon>
        <taxon>Lophotrochozoa</taxon>
        <taxon>Mollusca</taxon>
        <taxon>Gastropoda</taxon>
        <taxon>Heterobranchia</taxon>
        <taxon>Euthyneura</taxon>
        <taxon>Panpulmonata</taxon>
        <taxon>Eupulmonata</taxon>
        <taxon>Stylommatophora</taxon>
        <taxon>Helicina</taxon>
        <taxon>Helicoidea</taxon>
        <taxon>Geomitridae</taxon>
        <taxon>Candidula</taxon>
    </lineage>
</organism>
<dbReference type="EMBL" id="CAJHNH020003257">
    <property type="protein sequence ID" value="CAG5128894.1"/>
    <property type="molecule type" value="Genomic_DNA"/>
</dbReference>
<feature type="domain" description="F-box/LRR-repeat protein 15-like leucin rich repeat" evidence="2">
    <location>
        <begin position="289"/>
        <end position="469"/>
    </location>
</feature>
<evidence type="ECO:0000313" key="3">
    <source>
        <dbReference type="EMBL" id="CAG5128894.1"/>
    </source>
</evidence>
<dbReference type="CDD" id="cd22127">
    <property type="entry name" value="F-box_FBXL16"/>
    <property type="match status" value="1"/>
</dbReference>
<dbReference type="AlphaFoldDB" id="A0A8S3ZH27"/>
<dbReference type="Pfam" id="PF25372">
    <property type="entry name" value="DUF7885"/>
    <property type="match status" value="1"/>
</dbReference>
<name>A0A8S3ZH27_9EUPU</name>
<feature type="compositionally biased region" description="Polar residues" evidence="1">
    <location>
        <begin position="117"/>
        <end position="146"/>
    </location>
</feature>
<feature type="compositionally biased region" description="Polar residues" evidence="1">
    <location>
        <begin position="25"/>
        <end position="34"/>
    </location>
</feature>
<gene>
    <name evidence="3" type="ORF">CUNI_LOCUS14452</name>
</gene>
<reference evidence="3" key="1">
    <citation type="submission" date="2021-04" db="EMBL/GenBank/DDBJ databases">
        <authorList>
            <consortium name="Molecular Ecology Group"/>
        </authorList>
    </citation>
    <scope>NUCLEOTIDE SEQUENCE</scope>
</reference>
<sequence>MSTIRKAYMEISNGIRGLRFHREQSSSCGSSQHETASKGCPSDESKSGTSRTSKNITHKEEGVVSSAVARLFPVKSASPPLIRKEVGNRTSENKCVSTSQSLPSSLTKSPSPLTSSCAITVQSSPSSAADHNSVHFKQQNGDSPPGSNDKYRQSNKESILNQTKLIGSPKAGIACRIRKLNMSVTGQKWAGKPETMLELMLDERFLSRFFFYFSSDERRKLCQVCKKWKSVLYKNVYWVGVMPVINFKDWGSDISKRKLCFENFQNRGFDQVCLTGAVDMDIADFINNTPNSKKLIRAVSIRCSNISDNALESIIRKVPNISRLELSNCNEVTGSGLWACLNPKIVVLTITDCIHIADDTIGAIAQLLPALHELNLQAYHVTDNGLALFDSKLNSSLRILRLKSCWEITNHGVVNIIHALPNITVLSLSGCSKITDDGVEIIAENMKKLKSLDISWCSRVTDASLEYVACDLGVLEELILDRCTHVTDVGIGYISTMTSLNRLFIRWCVQVGDFGLHHIFSMRSLRVLSIA</sequence>
<dbReference type="GO" id="GO:0019005">
    <property type="term" value="C:SCF ubiquitin ligase complex"/>
    <property type="evidence" value="ECO:0007669"/>
    <property type="project" value="TreeGrafter"/>
</dbReference>
<evidence type="ECO:0000256" key="1">
    <source>
        <dbReference type="SAM" id="MobiDB-lite"/>
    </source>
</evidence>
<proteinExistence type="predicted"/>
<dbReference type="FunFam" id="3.80.10.10:FF:000144">
    <property type="entry name" value="F-box and leucine-rich repeat protein 16"/>
    <property type="match status" value="1"/>
</dbReference>
<accession>A0A8S3ZH27</accession>
<dbReference type="SMART" id="SM00367">
    <property type="entry name" value="LRR_CC"/>
    <property type="match status" value="7"/>
</dbReference>
<dbReference type="OrthoDB" id="10044893at2759"/>
<evidence type="ECO:0000259" key="2">
    <source>
        <dbReference type="Pfam" id="PF25372"/>
    </source>
</evidence>
<feature type="compositionally biased region" description="Low complexity" evidence="1">
    <location>
        <begin position="97"/>
        <end position="116"/>
    </location>
</feature>
<dbReference type="PANTHER" id="PTHR13318:SF193">
    <property type="entry name" value="F-BOX_LRR-REPEAT PROTEIN 16"/>
    <property type="match status" value="1"/>
</dbReference>
<dbReference type="InterPro" id="IPR032675">
    <property type="entry name" value="LRR_dom_sf"/>
</dbReference>
<feature type="region of interest" description="Disordered" evidence="1">
    <location>
        <begin position="22"/>
        <end position="61"/>
    </location>
</feature>
<comment type="caution">
    <text evidence="3">The sequence shown here is derived from an EMBL/GenBank/DDBJ whole genome shotgun (WGS) entry which is preliminary data.</text>
</comment>
<dbReference type="GO" id="GO:0031146">
    <property type="term" value="P:SCF-dependent proteasomal ubiquitin-dependent protein catabolic process"/>
    <property type="evidence" value="ECO:0007669"/>
    <property type="project" value="TreeGrafter"/>
</dbReference>
<feature type="region of interest" description="Disordered" evidence="1">
    <location>
        <begin position="83"/>
        <end position="153"/>
    </location>
</feature>
<dbReference type="PANTHER" id="PTHR13318">
    <property type="entry name" value="PARTNER OF PAIRED, ISOFORM B-RELATED"/>
    <property type="match status" value="1"/>
</dbReference>
<dbReference type="Gene3D" id="3.80.10.10">
    <property type="entry name" value="Ribonuclease Inhibitor"/>
    <property type="match status" value="3"/>
</dbReference>
<dbReference type="SUPFAM" id="SSF52047">
    <property type="entry name" value="RNI-like"/>
    <property type="match status" value="1"/>
</dbReference>
<dbReference type="InterPro" id="IPR057207">
    <property type="entry name" value="FBXL15_LRR"/>
</dbReference>
<dbReference type="InterPro" id="IPR006553">
    <property type="entry name" value="Leu-rich_rpt_Cys-con_subtyp"/>
</dbReference>
<feature type="non-terminal residue" evidence="3">
    <location>
        <position position="531"/>
    </location>
</feature>
<dbReference type="Proteomes" id="UP000678393">
    <property type="component" value="Unassembled WGS sequence"/>
</dbReference>
<protein>
    <recommendedName>
        <fullName evidence="2">F-box/LRR-repeat protein 15-like leucin rich repeat domain-containing protein</fullName>
    </recommendedName>
</protein>
<evidence type="ECO:0000313" key="4">
    <source>
        <dbReference type="Proteomes" id="UP000678393"/>
    </source>
</evidence>
<keyword evidence="4" id="KW-1185">Reference proteome</keyword>